<accession>A0ABZ2L5E9</accession>
<evidence type="ECO:0000259" key="1">
    <source>
        <dbReference type="Pfam" id="PF00144"/>
    </source>
</evidence>
<dbReference type="InterPro" id="IPR001466">
    <property type="entry name" value="Beta-lactam-related"/>
</dbReference>
<feature type="domain" description="Beta-lactamase-related" evidence="1">
    <location>
        <begin position="7"/>
        <end position="311"/>
    </location>
</feature>
<dbReference type="PANTHER" id="PTHR46825:SF7">
    <property type="entry name" value="D-ALANYL-D-ALANINE CARBOXYPEPTIDASE"/>
    <property type="match status" value="1"/>
</dbReference>
<dbReference type="EMBL" id="CP089983">
    <property type="protein sequence ID" value="WXB04799.1"/>
    <property type="molecule type" value="Genomic_DNA"/>
</dbReference>
<dbReference type="Gene3D" id="3.40.710.10">
    <property type="entry name" value="DD-peptidase/beta-lactamase superfamily"/>
    <property type="match status" value="1"/>
</dbReference>
<gene>
    <name evidence="2" type="ORF">LVJ94_48890</name>
</gene>
<reference evidence="2" key="1">
    <citation type="submission" date="2021-12" db="EMBL/GenBank/DDBJ databases">
        <title>Discovery of the Pendulisporaceae a myxobacterial family with distinct sporulation behavior and unique specialized metabolism.</title>
        <authorList>
            <person name="Garcia R."/>
            <person name="Popoff A."/>
            <person name="Bader C.D."/>
            <person name="Loehr J."/>
            <person name="Walesch S."/>
            <person name="Walt C."/>
            <person name="Boldt J."/>
            <person name="Bunk B."/>
            <person name="Haeckl F.J.F.P.J."/>
            <person name="Gunesch A.P."/>
            <person name="Birkelbach J."/>
            <person name="Nuebel U."/>
            <person name="Pietschmann T."/>
            <person name="Bach T."/>
            <person name="Mueller R."/>
        </authorList>
    </citation>
    <scope>NUCLEOTIDE SEQUENCE</scope>
    <source>
        <strain evidence="2">MSr11367</strain>
    </source>
</reference>
<evidence type="ECO:0000313" key="3">
    <source>
        <dbReference type="Proteomes" id="UP001374803"/>
    </source>
</evidence>
<protein>
    <submittedName>
        <fullName evidence="2">Beta-lactamase family protein</fullName>
    </submittedName>
</protein>
<dbReference type="InterPro" id="IPR050491">
    <property type="entry name" value="AmpC-like"/>
</dbReference>
<dbReference type="Pfam" id="PF00144">
    <property type="entry name" value="Beta-lactamase"/>
    <property type="match status" value="1"/>
</dbReference>
<dbReference type="PANTHER" id="PTHR46825">
    <property type="entry name" value="D-ALANYL-D-ALANINE-CARBOXYPEPTIDASE/ENDOPEPTIDASE AMPH"/>
    <property type="match status" value="1"/>
</dbReference>
<keyword evidence="3" id="KW-1185">Reference proteome</keyword>
<dbReference type="Proteomes" id="UP001374803">
    <property type="component" value="Chromosome"/>
</dbReference>
<evidence type="ECO:0000313" key="2">
    <source>
        <dbReference type="EMBL" id="WXB04799.1"/>
    </source>
</evidence>
<sequence>MIDARSGSARRNSTEPVAFESQFRMGSNTKTFVAVVMLQLVDEEKIRLDDTVDRWLPGRVSGHGNDGKTMTMRHLLQHTSGLYDYAKDLLGDFTEKDYYAKRFQHFDSEALVATAIAHEPKFASGTSWSYSNTNYTLAAMIIEKATGHDWRTEIRTRILEPLHMWHTFEPEDWADLPAPHAQGYNSFSAGQPPIDVTLFNMSWGGAAGSLITTTEDLTRFWRALQGGVLLSPARMAEMHDTVPATELQAVFPGLRDGLGIFWSPTRCGGFWHHPGDAPGFSTRNAVNEGGTRSVVLSENTTGDVPVASRANDELQLLEDVMCADR</sequence>
<name>A0ABZ2L5E9_9BACT</name>
<dbReference type="SUPFAM" id="SSF56601">
    <property type="entry name" value="beta-lactamase/transpeptidase-like"/>
    <property type="match status" value="1"/>
</dbReference>
<proteinExistence type="predicted"/>
<dbReference type="InterPro" id="IPR012338">
    <property type="entry name" value="Beta-lactam/transpept-like"/>
</dbReference>
<organism evidence="2 3">
    <name type="scientific">Pendulispora rubella</name>
    <dbReference type="NCBI Taxonomy" id="2741070"/>
    <lineage>
        <taxon>Bacteria</taxon>
        <taxon>Pseudomonadati</taxon>
        <taxon>Myxococcota</taxon>
        <taxon>Myxococcia</taxon>
        <taxon>Myxococcales</taxon>
        <taxon>Sorangiineae</taxon>
        <taxon>Pendulisporaceae</taxon>
        <taxon>Pendulispora</taxon>
    </lineage>
</organism>